<gene>
    <name evidence="1" type="ORF">HSBGL_2900</name>
</gene>
<accession>A0A897NLH8</accession>
<sequence length="76" mass="8207">MAALLSVVCPSALTRFPPAVNGGTPSLNQGARLDNETDLQKREGTTRPSWQCRVCETTVPSVVAERISHQKQNATD</sequence>
<dbReference type="EMBL" id="CP064789">
    <property type="protein sequence ID" value="QSG13294.1"/>
    <property type="molecule type" value="Genomic_DNA"/>
</dbReference>
<proteinExistence type="predicted"/>
<organism evidence="1 2">
    <name type="scientific">Halapricum desulfuricans</name>
    <dbReference type="NCBI Taxonomy" id="2841257"/>
    <lineage>
        <taxon>Archaea</taxon>
        <taxon>Methanobacteriati</taxon>
        <taxon>Methanobacteriota</taxon>
        <taxon>Stenosarchaea group</taxon>
        <taxon>Halobacteria</taxon>
        <taxon>Halobacteriales</taxon>
        <taxon>Haloarculaceae</taxon>
        <taxon>Halapricum</taxon>
    </lineage>
</organism>
<name>A0A897NLH8_9EURY</name>
<dbReference type="AlphaFoldDB" id="A0A897NLH8"/>
<reference evidence="1" key="1">
    <citation type="submission" date="2020-11" db="EMBL/GenBank/DDBJ databases">
        <title>Carbohydrate-dependent, anaerobic sulfur respiration: A novel catabolism in halophilic archaea.</title>
        <authorList>
            <person name="Sorokin D.Y."/>
            <person name="Messina E."/>
            <person name="Smedile F."/>
            <person name="La Cono V."/>
            <person name="Hallsworth J.E."/>
            <person name="Yakimov M.M."/>
        </authorList>
    </citation>
    <scope>NUCLEOTIDE SEQUENCE</scope>
    <source>
        <strain evidence="1">HSR-Bgl</strain>
    </source>
</reference>
<evidence type="ECO:0000313" key="2">
    <source>
        <dbReference type="Proteomes" id="UP000663305"/>
    </source>
</evidence>
<protein>
    <submittedName>
        <fullName evidence="1">Uncharacterized protein</fullName>
    </submittedName>
</protein>
<dbReference type="Proteomes" id="UP000663305">
    <property type="component" value="Chromosome"/>
</dbReference>
<evidence type="ECO:0000313" key="1">
    <source>
        <dbReference type="EMBL" id="QSG13294.1"/>
    </source>
</evidence>